<evidence type="ECO:0000313" key="2">
    <source>
        <dbReference type="EMBL" id="KAL1568115.1"/>
    </source>
</evidence>
<evidence type="ECO:0000313" key="3">
    <source>
        <dbReference type="Proteomes" id="UP001567538"/>
    </source>
</evidence>
<name>A0ABD1II52_SALDI</name>
<gene>
    <name evidence="2" type="ORF">AAHA92_03519</name>
</gene>
<dbReference type="Pfam" id="PF03140">
    <property type="entry name" value="DUF247"/>
    <property type="match status" value="1"/>
</dbReference>
<accession>A0ABD1II52</accession>
<dbReference type="InterPro" id="IPR004158">
    <property type="entry name" value="DUF247_pln"/>
</dbReference>
<dbReference type="AlphaFoldDB" id="A0ABD1II52"/>
<comment type="caution">
    <text evidence="2">The sequence shown here is derived from an EMBL/GenBank/DDBJ whole genome shotgun (WGS) entry which is preliminary data.</text>
</comment>
<organism evidence="2 3">
    <name type="scientific">Salvia divinorum</name>
    <name type="common">Maria pastora</name>
    <name type="synonym">Diviner's sage</name>
    <dbReference type="NCBI Taxonomy" id="28513"/>
    <lineage>
        <taxon>Eukaryota</taxon>
        <taxon>Viridiplantae</taxon>
        <taxon>Streptophyta</taxon>
        <taxon>Embryophyta</taxon>
        <taxon>Tracheophyta</taxon>
        <taxon>Spermatophyta</taxon>
        <taxon>Magnoliopsida</taxon>
        <taxon>eudicotyledons</taxon>
        <taxon>Gunneridae</taxon>
        <taxon>Pentapetalae</taxon>
        <taxon>asterids</taxon>
        <taxon>lamiids</taxon>
        <taxon>Lamiales</taxon>
        <taxon>Lamiaceae</taxon>
        <taxon>Nepetoideae</taxon>
        <taxon>Mentheae</taxon>
        <taxon>Salviinae</taxon>
        <taxon>Salvia</taxon>
        <taxon>Salvia subgen. Calosphace</taxon>
    </lineage>
</organism>
<dbReference type="Proteomes" id="UP001567538">
    <property type="component" value="Unassembled WGS sequence"/>
</dbReference>
<dbReference type="EMBL" id="JBEAFC010000002">
    <property type="protein sequence ID" value="KAL1568115.1"/>
    <property type="molecule type" value="Genomic_DNA"/>
</dbReference>
<proteinExistence type="predicted"/>
<sequence length="429" mass="49713">MTYVDEEASRPVTVGIQSRRRVLHRVPVQLRQDKKHIYEPVVVPLGPYHHRQHPQLHVVEPLKNELQDIVCGDANRYRFPLLIDISKRIDEIRHFYGGANGYADVDLAAMMLRDACFLICYIQEGETHTLIRQRLGMSGVFFMNRDVFMLENQIPLWLISLIHPDHQSLLCQYLSNEVCGDNNKLTQLPWENGGEEEPIHLLEAVHRTSFILDETRENSSNLLRLIKKCNHPSTGKEISSRTHWQMMNNNTPFWSATDLKAKGVRFRRSSNCLTDIKFLSFAWFAELHLPFFYITYNSKVFFSNVIAFEMSPETDTNMGVMAYFNFMKTLISNAKDVKVLREKGILCSMLANDEEVVEMFKSIDAYGFPDNCFFSDVNMGIAEHCNSKARTWMAELINTNFQIPWTVIALTFLLCLTFIQTYFTINPTN</sequence>
<feature type="transmembrane region" description="Helical" evidence="1">
    <location>
        <begin position="403"/>
        <end position="425"/>
    </location>
</feature>
<evidence type="ECO:0000256" key="1">
    <source>
        <dbReference type="SAM" id="Phobius"/>
    </source>
</evidence>
<keyword evidence="3" id="KW-1185">Reference proteome</keyword>
<dbReference type="PANTHER" id="PTHR31170">
    <property type="entry name" value="BNAC04G53230D PROTEIN"/>
    <property type="match status" value="1"/>
</dbReference>
<dbReference type="PANTHER" id="PTHR31170:SF25">
    <property type="entry name" value="BNAA09G04570D PROTEIN"/>
    <property type="match status" value="1"/>
</dbReference>
<keyword evidence="1" id="KW-0472">Membrane</keyword>
<keyword evidence="1" id="KW-1133">Transmembrane helix</keyword>
<keyword evidence="1" id="KW-0812">Transmembrane</keyword>
<protein>
    <submittedName>
        <fullName evidence="2">UPF0481 protein</fullName>
    </submittedName>
</protein>
<reference evidence="2 3" key="1">
    <citation type="submission" date="2024-06" db="EMBL/GenBank/DDBJ databases">
        <title>A chromosome level genome sequence of Diviner's sage (Salvia divinorum).</title>
        <authorList>
            <person name="Ford S.A."/>
            <person name="Ro D.-K."/>
            <person name="Ness R.W."/>
            <person name="Phillips M.A."/>
        </authorList>
    </citation>
    <scope>NUCLEOTIDE SEQUENCE [LARGE SCALE GENOMIC DNA]</scope>
    <source>
        <strain evidence="2">SAF-2024a</strain>
        <tissue evidence="2">Leaf</tissue>
    </source>
</reference>